<keyword evidence="7 10" id="KW-1133">Transmembrane helix</keyword>
<evidence type="ECO:0000313" key="13">
    <source>
        <dbReference type="EMBL" id="VFJ70612.1"/>
    </source>
</evidence>
<dbReference type="GO" id="GO:0005886">
    <property type="term" value="C:plasma membrane"/>
    <property type="evidence" value="ECO:0007669"/>
    <property type="project" value="UniProtKB-SubCell"/>
</dbReference>
<evidence type="ECO:0000256" key="1">
    <source>
        <dbReference type="ARBA" id="ARBA00004533"/>
    </source>
</evidence>
<evidence type="ECO:0000256" key="5">
    <source>
        <dbReference type="ARBA" id="ARBA00022692"/>
    </source>
</evidence>
<feature type="region of interest" description="Disordered" evidence="9">
    <location>
        <begin position="172"/>
        <end position="226"/>
    </location>
</feature>
<feature type="domain" description="Type II secretion system protein GspC N-terminal" evidence="11">
    <location>
        <begin position="21"/>
        <end position="165"/>
    </location>
</feature>
<evidence type="ECO:0000259" key="11">
    <source>
        <dbReference type="Pfam" id="PF11356"/>
    </source>
</evidence>
<evidence type="ECO:0000256" key="3">
    <source>
        <dbReference type="ARBA" id="ARBA00022475"/>
    </source>
</evidence>
<keyword evidence="6" id="KW-0653">Protein transport</keyword>
<feature type="transmembrane region" description="Helical" evidence="10">
    <location>
        <begin position="12"/>
        <end position="32"/>
    </location>
</feature>
<dbReference type="EMBL" id="CAADEW010000003">
    <property type="protein sequence ID" value="VFJ43184.1"/>
    <property type="molecule type" value="Genomic_DNA"/>
</dbReference>
<dbReference type="InterPro" id="IPR024961">
    <property type="entry name" value="T2SS_GspC_N"/>
</dbReference>
<protein>
    <submittedName>
        <fullName evidence="12">Type IV pilus biogenesis</fullName>
    </submittedName>
</protein>
<feature type="compositionally biased region" description="Basic residues" evidence="9">
    <location>
        <begin position="195"/>
        <end position="211"/>
    </location>
</feature>
<name>A0A450RVM3_9GAMM</name>
<keyword evidence="4" id="KW-0997">Cell inner membrane</keyword>
<evidence type="ECO:0000256" key="4">
    <source>
        <dbReference type="ARBA" id="ARBA00022519"/>
    </source>
</evidence>
<proteinExistence type="predicted"/>
<evidence type="ECO:0000256" key="8">
    <source>
        <dbReference type="ARBA" id="ARBA00023136"/>
    </source>
</evidence>
<gene>
    <name evidence="12" type="ORF">BECKFW1821A_GA0114235_100319</name>
    <name evidence="13" type="ORF">BECKFW1821B_GA0114236_11932</name>
</gene>
<sequence>MLVRGFPKRILYRVLPTLASVLLLAGIGYTVISRFHDASTPIPSNNEVGEMAKARERTSSPSAIETTPLTGNIEKLHLFGEAPQKAPAQPPPPSITVAEETTLDLVLHGIISASGEGESLAIIADAQGKQDAYPVGAELSRGVTLMEVNSDYVVLFNNNQMETLCMWEVPQDGSGQSQAERFLPTATHSGMDRRRSGRERRYRRRPPRSKRPPPGAPPRGIRGDDR</sequence>
<reference evidence="12" key="1">
    <citation type="submission" date="2019-02" db="EMBL/GenBank/DDBJ databases">
        <authorList>
            <person name="Gruber-Vodicka R. H."/>
            <person name="Seah K. B. B."/>
        </authorList>
    </citation>
    <scope>NUCLEOTIDE SEQUENCE</scope>
    <source>
        <strain evidence="13">BECK_BZ106</strain>
        <strain evidence="12">BECK_BZ15</strain>
    </source>
</reference>
<dbReference type="Gene3D" id="2.30.30.830">
    <property type="match status" value="1"/>
</dbReference>
<dbReference type="EMBL" id="CAADFD010000193">
    <property type="protein sequence ID" value="VFJ70612.1"/>
    <property type="molecule type" value="Genomic_DNA"/>
</dbReference>
<evidence type="ECO:0000256" key="9">
    <source>
        <dbReference type="SAM" id="MobiDB-lite"/>
    </source>
</evidence>
<comment type="subcellular location">
    <subcellularLocation>
        <location evidence="1">Cell inner membrane</location>
    </subcellularLocation>
</comment>
<evidence type="ECO:0000256" key="2">
    <source>
        <dbReference type="ARBA" id="ARBA00022448"/>
    </source>
</evidence>
<evidence type="ECO:0000256" key="6">
    <source>
        <dbReference type="ARBA" id="ARBA00022927"/>
    </source>
</evidence>
<keyword evidence="8 10" id="KW-0472">Membrane</keyword>
<dbReference type="AlphaFoldDB" id="A0A450RVM3"/>
<keyword evidence="5 10" id="KW-0812">Transmembrane</keyword>
<evidence type="ECO:0000256" key="10">
    <source>
        <dbReference type="SAM" id="Phobius"/>
    </source>
</evidence>
<evidence type="ECO:0000256" key="7">
    <source>
        <dbReference type="ARBA" id="ARBA00022989"/>
    </source>
</evidence>
<keyword evidence="3" id="KW-1003">Cell membrane</keyword>
<accession>A0A450RVM3</accession>
<keyword evidence="2" id="KW-0813">Transport</keyword>
<dbReference type="Pfam" id="PF11356">
    <property type="entry name" value="T2SSC"/>
    <property type="match status" value="1"/>
</dbReference>
<organism evidence="12">
    <name type="scientific">Candidatus Kentrum sp. FW</name>
    <dbReference type="NCBI Taxonomy" id="2126338"/>
    <lineage>
        <taxon>Bacteria</taxon>
        <taxon>Pseudomonadati</taxon>
        <taxon>Pseudomonadota</taxon>
        <taxon>Gammaproteobacteria</taxon>
        <taxon>Candidatus Kentrum</taxon>
    </lineage>
</organism>
<evidence type="ECO:0000313" key="12">
    <source>
        <dbReference type="EMBL" id="VFJ43184.1"/>
    </source>
</evidence>
<dbReference type="GO" id="GO:0015031">
    <property type="term" value="P:protein transport"/>
    <property type="evidence" value="ECO:0007669"/>
    <property type="project" value="UniProtKB-KW"/>
</dbReference>